<dbReference type="RefSeq" id="WP_023615146.1">
    <property type="nucleotide sequence ID" value="NZ_BAUW01000045.1"/>
</dbReference>
<dbReference type="eggNOG" id="ENOG50331GW">
    <property type="taxonomic scope" value="Bacteria"/>
</dbReference>
<evidence type="ECO:0000313" key="5">
    <source>
        <dbReference type="Proteomes" id="UP000018949"/>
    </source>
</evidence>
<feature type="compositionally biased region" description="Basic and acidic residues" evidence="1">
    <location>
        <begin position="318"/>
        <end position="361"/>
    </location>
</feature>
<evidence type="ECO:0000256" key="2">
    <source>
        <dbReference type="SAM" id="SignalP"/>
    </source>
</evidence>
<dbReference type="AlphaFoldDB" id="W4RQB5"/>
<accession>W4RQB5</accession>
<feature type="compositionally biased region" description="Low complexity" evidence="1">
    <location>
        <begin position="367"/>
        <end position="379"/>
    </location>
</feature>
<sequence length="379" mass="42194">MKKLSNQEMKKIAKSTLALVLAGTFAYSPVAMAEDNNPEVETIELQNVSPEEFEEAKTQVDELEETNPSLIPGDFFYFAKIALEKIRLAFTFDNAKEAELLATYAAERLQEAGALFAEGKEDEALEVIEAAVQYMENSQEIVDEEVSEEEVADTEEGTDAEDGTTSDENTEETDSEESTEDGEEPADDVAAEESGDEDTEEDVVSEDPFEEIEGMLRQNIIALKAAMEHVGNENARAQLQKNIDKTYAKMAKKLAKLEEKYAEKPVEEEDTQTTEPVELEPVVEPDLLPADETPVVEEPEETMPVNDDTTVVPVVSQKVEKEKGKQERKAQKAVEKQERKEAQQQKKEEKHQAKQDKKQENKGNGNGKANVNGKGNDKN</sequence>
<comment type="caution">
    <text evidence="4">The sequence shown here is derived from an EMBL/GenBank/DDBJ whole genome shotgun (WGS) entry which is preliminary data.</text>
</comment>
<evidence type="ECO:0000256" key="1">
    <source>
        <dbReference type="SAM" id="MobiDB-lite"/>
    </source>
</evidence>
<dbReference type="EMBL" id="BAUW01000045">
    <property type="protein sequence ID" value="GAE46486.1"/>
    <property type="molecule type" value="Genomic_DNA"/>
</dbReference>
<proteinExistence type="predicted"/>
<feature type="signal peptide" evidence="2">
    <location>
        <begin position="1"/>
        <end position="33"/>
    </location>
</feature>
<feature type="region of interest" description="Disordered" evidence="1">
    <location>
        <begin position="259"/>
        <end position="379"/>
    </location>
</feature>
<evidence type="ECO:0000313" key="4">
    <source>
        <dbReference type="EMBL" id="GAE46486.1"/>
    </source>
</evidence>
<keyword evidence="2" id="KW-0732">Signal</keyword>
<dbReference type="InterPro" id="IPR043725">
    <property type="entry name" value="DUF5667"/>
</dbReference>
<gene>
    <name evidence="4" type="ORF">JCM21738_3393</name>
</gene>
<feature type="chain" id="PRO_5004847694" description="DUF5667 domain-containing protein" evidence="2">
    <location>
        <begin position="34"/>
        <end position="379"/>
    </location>
</feature>
<evidence type="ECO:0000259" key="3">
    <source>
        <dbReference type="Pfam" id="PF18915"/>
    </source>
</evidence>
<feature type="region of interest" description="Disordered" evidence="1">
    <location>
        <begin position="141"/>
        <end position="211"/>
    </location>
</feature>
<feature type="compositionally biased region" description="Low complexity" evidence="1">
    <location>
        <begin position="302"/>
        <end position="315"/>
    </location>
</feature>
<reference evidence="4 5" key="1">
    <citation type="submission" date="2013-12" db="EMBL/GenBank/DDBJ databases">
        <title>NBRP : Genome information of microbial organism related human and environment.</title>
        <authorList>
            <person name="Hattori M."/>
            <person name="Oshima K."/>
            <person name="Inaba H."/>
            <person name="Suda W."/>
            <person name="Sakamoto M."/>
            <person name="Iino T."/>
            <person name="Kitahara M."/>
            <person name="Oshida Y."/>
            <person name="Iida T."/>
            <person name="Kudo T."/>
            <person name="Itoh T."/>
            <person name="Ahmed I."/>
            <person name="Ohkuma M."/>
        </authorList>
    </citation>
    <scope>NUCLEOTIDE SEQUENCE [LARGE SCALE GENOMIC DNA]</scope>
    <source>
        <strain evidence="4 5">JCM 21738</strain>
    </source>
</reference>
<organism evidence="4 5">
    <name type="scientific">Mesobacillus boroniphilus JCM 21738</name>
    <dbReference type="NCBI Taxonomy" id="1294265"/>
    <lineage>
        <taxon>Bacteria</taxon>
        <taxon>Bacillati</taxon>
        <taxon>Bacillota</taxon>
        <taxon>Bacilli</taxon>
        <taxon>Bacillales</taxon>
        <taxon>Bacillaceae</taxon>
        <taxon>Mesobacillus</taxon>
    </lineage>
</organism>
<protein>
    <recommendedName>
        <fullName evidence="3">DUF5667 domain-containing protein</fullName>
    </recommendedName>
</protein>
<name>W4RQB5_9BACI</name>
<feature type="compositionally biased region" description="Acidic residues" evidence="1">
    <location>
        <begin position="266"/>
        <end position="283"/>
    </location>
</feature>
<dbReference type="Pfam" id="PF18915">
    <property type="entry name" value="DUF5667"/>
    <property type="match status" value="1"/>
</dbReference>
<dbReference type="Proteomes" id="UP000018949">
    <property type="component" value="Unassembled WGS sequence"/>
</dbReference>
<feature type="domain" description="DUF5667" evidence="3">
    <location>
        <begin position="70"/>
        <end position="158"/>
    </location>
</feature>
<keyword evidence="5" id="KW-1185">Reference proteome</keyword>